<dbReference type="Pfam" id="PF00106">
    <property type="entry name" value="adh_short"/>
    <property type="match status" value="1"/>
</dbReference>
<dbReference type="EMBL" id="SWKU01000002">
    <property type="protein sequence ID" value="KAF3009678.1"/>
    <property type="molecule type" value="Genomic_DNA"/>
</dbReference>
<sequence length="262" mass="28328">MASLAKEVVLITGANSGIGYELARQLLSKGSYHVLLGARSADRGTTALHTIQSQHPQHSPNISFLPLDLASDTSITAATTHITTTHGRLDIIINNAAVASYTAPDRSAFRTAFDTNATGPYLLTKSLISLLRQSPNPRIVNVSSGAGSIGRRLTPASPMYKIQAEPYRASKVAMNMLTACLYVEYGLNYGVEGEEAKEGEERRVKVFAYDPGFTISNLSKANTVENGARSAEETVRSLVEVVEGRRDGEVGRFLHNTGEYPW</sequence>
<evidence type="ECO:0000256" key="2">
    <source>
        <dbReference type="RuleBase" id="RU000363"/>
    </source>
</evidence>
<dbReference type="InterPro" id="IPR036291">
    <property type="entry name" value="NAD(P)-bd_dom_sf"/>
</dbReference>
<dbReference type="AlphaFoldDB" id="A0A9P4TNP9"/>
<name>A0A9P4TNP9_CURKU</name>
<dbReference type="OrthoDB" id="1933717at2759"/>
<dbReference type="PANTHER" id="PTHR43544:SF32">
    <property type="entry name" value="CHAIN DEHYDROGENASE, PUTATIVE (AFU_ORTHOLOGUE AFUA_5G01530)-RELATED"/>
    <property type="match status" value="1"/>
</dbReference>
<evidence type="ECO:0000313" key="3">
    <source>
        <dbReference type="EMBL" id="KAF3009678.1"/>
    </source>
</evidence>
<gene>
    <name evidence="3" type="ORF">E8E13_008360</name>
</gene>
<dbReference type="GO" id="GO:0016491">
    <property type="term" value="F:oxidoreductase activity"/>
    <property type="evidence" value="ECO:0007669"/>
    <property type="project" value="TreeGrafter"/>
</dbReference>
<dbReference type="GO" id="GO:0019748">
    <property type="term" value="P:secondary metabolic process"/>
    <property type="evidence" value="ECO:0007669"/>
    <property type="project" value="TreeGrafter"/>
</dbReference>
<evidence type="ECO:0000256" key="1">
    <source>
        <dbReference type="ARBA" id="ARBA00006484"/>
    </source>
</evidence>
<organism evidence="3 4">
    <name type="scientific">Curvularia kusanoi</name>
    <name type="common">Cochliobolus kusanoi</name>
    <dbReference type="NCBI Taxonomy" id="90978"/>
    <lineage>
        <taxon>Eukaryota</taxon>
        <taxon>Fungi</taxon>
        <taxon>Dikarya</taxon>
        <taxon>Ascomycota</taxon>
        <taxon>Pezizomycotina</taxon>
        <taxon>Dothideomycetes</taxon>
        <taxon>Pleosporomycetidae</taxon>
        <taxon>Pleosporales</taxon>
        <taxon>Pleosporineae</taxon>
        <taxon>Pleosporaceae</taxon>
        <taxon>Curvularia</taxon>
    </lineage>
</organism>
<dbReference type="PANTHER" id="PTHR43544">
    <property type="entry name" value="SHORT-CHAIN DEHYDROGENASE/REDUCTASE"/>
    <property type="match status" value="1"/>
</dbReference>
<evidence type="ECO:0008006" key="5">
    <source>
        <dbReference type="Google" id="ProtNLM"/>
    </source>
</evidence>
<comment type="similarity">
    <text evidence="1 2">Belongs to the short-chain dehydrogenases/reductases (SDR) family.</text>
</comment>
<accession>A0A9P4TNP9</accession>
<protein>
    <recommendedName>
        <fullName evidence="5">NAD(P)-binding protein</fullName>
    </recommendedName>
</protein>
<dbReference type="PRINTS" id="PR00081">
    <property type="entry name" value="GDHRDH"/>
</dbReference>
<dbReference type="SUPFAM" id="SSF51735">
    <property type="entry name" value="NAD(P)-binding Rossmann-fold domains"/>
    <property type="match status" value="1"/>
</dbReference>
<dbReference type="InterPro" id="IPR051468">
    <property type="entry name" value="Fungal_SecMetab_SDRs"/>
</dbReference>
<evidence type="ECO:0000313" key="4">
    <source>
        <dbReference type="Proteomes" id="UP000801428"/>
    </source>
</evidence>
<proteinExistence type="inferred from homology"/>
<comment type="caution">
    <text evidence="3">The sequence shown here is derived from an EMBL/GenBank/DDBJ whole genome shotgun (WGS) entry which is preliminary data.</text>
</comment>
<reference evidence="3" key="1">
    <citation type="submission" date="2019-04" db="EMBL/GenBank/DDBJ databases">
        <title>Sequencing of skin fungus with MAO and IRED activity.</title>
        <authorList>
            <person name="Marsaioli A.J."/>
            <person name="Bonatto J.M.C."/>
            <person name="Reis Junior O."/>
        </authorList>
    </citation>
    <scope>NUCLEOTIDE SEQUENCE</scope>
    <source>
        <strain evidence="3">30M1</strain>
    </source>
</reference>
<dbReference type="InterPro" id="IPR002347">
    <property type="entry name" value="SDR_fam"/>
</dbReference>
<dbReference type="Gene3D" id="3.40.50.720">
    <property type="entry name" value="NAD(P)-binding Rossmann-like Domain"/>
    <property type="match status" value="1"/>
</dbReference>
<dbReference type="Proteomes" id="UP000801428">
    <property type="component" value="Unassembled WGS sequence"/>
</dbReference>
<dbReference type="GO" id="GO:0005737">
    <property type="term" value="C:cytoplasm"/>
    <property type="evidence" value="ECO:0007669"/>
    <property type="project" value="TreeGrafter"/>
</dbReference>
<keyword evidence="4" id="KW-1185">Reference proteome</keyword>
<dbReference type="PRINTS" id="PR00080">
    <property type="entry name" value="SDRFAMILY"/>
</dbReference>